<keyword evidence="3" id="KW-1185">Reference proteome</keyword>
<dbReference type="InterPro" id="IPR012337">
    <property type="entry name" value="RNaseH-like_sf"/>
</dbReference>
<evidence type="ECO:0000259" key="1">
    <source>
        <dbReference type="Pfam" id="PF13456"/>
    </source>
</evidence>
<dbReference type="InterPro" id="IPR053151">
    <property type="entry name" value="RNase_H-like"/>
</dbReference>
<dbReference type="CDD" id="cd06222">
    <property type="entry name" value="RNase_H_like"/>
    <property type="match status" value="1"/>
</dbReference>
<evidence type="ECO:0000313" key="2">
    <source>
        <dbReference type="EMBL" id="GMN68018.1"/>
    </source>
</evidence>
<dbReference type="InterPro" id="IPR044730">
    <property type="entry name" value="RNase_H-like_dom_plant"/>
</dbReference>
<reference evidence="2" key="1">
    <citation type="submission" date="2023-07" db="EMBL/GenBank/DDBJ databases">
        <title>draft genome sequence of fig (Ficus carica).</title>
        <authorList>
            <person name="Takahashi T."/>
            <person name="Nishimura K."/>
        </authorList>
    </citation>
    <scope>NUCLEOTIDE SEQUENCE</scope>
</reference>
<dbReference type="InterPro" id="IPR002156">
    <property type="entry name" value="RNaseH_domain"/>
</dbReference>
<accession>A0AA88E5H5</accession>
<comment type="caution">
    <text evidence="2">The sequence shown here is derived from an EMBL/GenBank/DDBJ whole genome shotgun (WGS) entry which is preliminary data.</text>
</comment>
<feature type="domain" description="RNase H type-1" evidence="1">
    <location>
        <begin position="75"/>
        <end position="202"/>
    </location>
</feature>
<dbReference type="Gene3D" id="3.30.420.10">
    <property type="entry name" value="Ribonuclease H-like superfamily/Ribonuclease H"/>
    <property type="match status" value="1"/>
</dbReference>
<dbReference type="PANTHER" id="PTHR47723:SF23">
    <property type="entry name" value="REVERSE TRANSCRIPTASE-LIKE PROTEIN"/>
    <property type="match status" value="1"/>
</dbReference>
<protein>
    <recommendedName>
        <fullName evidence="1">RNase H type-1 domain-containing protein</fullName>
    </recommendedName>
</protein>
<dbReference type="GO" id="GO:0004523">
    <property type="term" value="F:RNA-DNA hybrid ribonuclease activity"/>
    <property type="evidence" value="ECO:0007669"/>
    <property type="project" value="InterPro"/>
</dbReference>
<dbReference type="SUPFAM" id="SSF53098">
    <property type="entry name" value="Ribonuclease H-like"/>
    <property type="match status" value="1"/>
</dbReference>
<organism evidence="2 3">
    <name type="scientific">Ficus carica</name>
    <name type="common">Common fig</name>
    <dbReference type="NCBI Taxonomy" id="3494"/>
    <lineage>
        <taxon>Eukaryota</taxon>
        <taxon>Viridiplantae</taxon>
        <taxon>Streptophyta</taxon>
        <taxon>Embryophyta</taxon>
        <taxon>Tracheophyta</taxon>
        <taxon>Spermatophyta</taxon>
        <taxon>Magnoliopsida</taxon>
        <taxon>eudicotyledons</taxon>
        <taxon>Gunneridae</taxon>
        <taxon>Pentapetalae</taxon>
        <taxon>rosids</taxon>
        <taxon>fabids</taxon>
        <taxon>Rosales</taxon>
        <taxon>Moraceae</taxon>
        <taxon>Ficeae</taxon>
        <taxon>Ficus</taxon>
    </lineage>
</organism>
<gene>
    <name evidence="2" type="ORF">TIFTF001_037072</name>
</gene>
<dbReference type="EMBL" id="BTGU01000536">
    <property type="protein sequence ID" value="GMN68018.1"/>
    <property type="molecule type" value="Genomic_DNA"/>
</dbReference>
<proteinExistence type="predicted"/>
<dbReference type="GO" id="GO:0003676">
    <property type="term" value="F:nucleic acid binding"/>
    <property type="evidence" value="ECO:0007669"/>
    <property type="project" value="InterPro"/>
</dbReference>
<dbReference type="AlphaFoldDB" id="A0AA88E5H5"/>
<evidence type="ECO:0000313" key="3">
    <source>
        <dbReference type="Proteomes" id="UP001187192"/>
    </source>
</evidence>
<sequence length="236" mass="27777">MFRSTDKIPNKYDPLVLIWNNIREADRIDSGTMNNSLADLLILKTFKIQNRVSRASRIIEIEWKKPNTWWIKVNMDEAVNGSPGIVGCGGIFPTYRGFCKGCFDKPLAVLYAFEAELYAFEAELWGVIIVVEYAIKFHWTHLWFEYDATYVVDLLQNKSINIPWKFLTRWVRAMNYLQENTYYVTHVFREGNHMADKLASHATHLEEENWWFACRNFISLAVNKDNVGLLLYRFSR</sequence>
<dbReference type="InterPro" id="IPR036397">
    <property type="entry name" value="RNaseH_sf"/>
</dbReference>
<name>A0AA88E5H5_FICCA</name>
<dbReference type="Pfam" id="PF13456">
    <property type="entry name" value="RVT_3"/>
    <property type="match status" value="1"/>
</dbReference>
<dbReference type="Proteomes" id="UP001187192">
    <property type="component" value="Unassembled WGS sequence"/>
</dbReference>
<dbReference type="PANTHER" id="PTHR47723">
    <property type="entry name" value="OS05G0353850 PROTEIN"/>
    <property type="match status" value="1"/>
</dbReference>